<organism evidence="7 8">
    <name type="scientific">Massilia oculi</name>
    <dbReference type="NCBI Taxonomy" id="945844"/>
    <lineage>
        <taxon>Bacteria</taxon>
        <taxon>Pseudomonadati</taxon>
        <taxon>Pseudomonadota</taxon>
        <taxon>Betaproteobacteria</taxon>
        <taxon>Burkholderiales</taxon>
        <taxon>Oxalobacteraceae</taxon>
        <taxon>Telluria group</taxon>
        <taxon>Massilia</taxon>
    </lineage>
</organism>
<dbReference type="InterPro" id="IPR050598">
    <property type="entry name" value="AminoAcid_Transporter"/>
</dbReference>
<evidence type="ECO:0000256" key="3">
    <source>
        <dbReference type="ARBA" id="ARBA00022989"/>
    </source>
</evidence>
<evidence type="ECO:0000313" key="8">
    <source>
        <dbReference type="Proteomes" id="UP000245820"/>
    </source>
</evidence>
<feature type="transmembrane region" description="Helical" evidence="6">
    <location>
        <begin position="267"/>
        <end position="287"/>
    </location>
</feature>
<evidence type="ECO:0000256" key="1">
    <source>
        <dbReference type="ARBA" id="ARBA00004141"/>
    </source>
</evidence>
<evidence type="ECO:0000256" key="6">
    <source>
        <dbReference type="SAM" id="Phobius"/>
    </source>
</evidence>
<feature type="transmembrane region" description="Helical" evidence="6">
    <location>
        <begin position="317"/>
        <end position="344"/>
    </location>
</feature>
<reference evidence="7 8" key="1">
    <citation type="submission" date="2018-05" db="EMBL/GenBank/DDBJ databases">
        <title>Complete genome sequence of Massilia oculi sp. nov. CCUG 43427T (=DSM 26321T), the type strain of M. oculi, and comparison with genome sequences of other Massilia strains.</title>
        <authorList>
            <person name="Zhu B."/>
        </authorList>
    </citation>
    <scope>NUCLEOTIDE SEQUENCE [LARGE SCALE GENOMIC DNA]</scope>
    <source>
        <strain evidence="7 8">CCUG 43427</strain>
    </source>
</reference>
<dbReference type="PIRSF" id="PIRSF006060">
    <property type="entry name" value="AA_transporter"/>
    <property type="match status" value="1"/>
</dbReference>
<evidence type="ECO:0000313" key="7">
    <source>
        <dbReference type="EMBL" id="AWL07397.1"/>
    </source>
</evidence>
<dbReference type="Pfam" id="PF13520">
    <property type="entry name" value="AA_permease_2"/>
    <property type="match status" value="1"/>
</dbReference>
<keyword evidence="8" id="KW-1185">Reference proteome</keyword>
<feature type="transmembrane region" description="Helical" evidence="6">
    <location>
        <begin position="118"/>
        <end position="143"/>
    </location>
</feature>
<dbReference type="Proteomes" id="UP000245820">
    <property type="component" value="Chromosome"/>
</dbReference>
<dbReference type="GO" id="GO:0015179">
    <property type="term" value="F:L-amino acid transmembrane transporter activity"/>
    <property type="evidence" value="ECO:0007669"/>
    <property type="project" value="TreeGrafter"/>
</dbReference>
<feature type="transmembrane region" description="Helical" evidence="6">
    <location>
        <begin position="458"/>
        <end position="480"/>
    </location>
</feature>
<keyword evidence="3 6" id="KW-1133">Transmembrane helix</keyword>
<dbReference type="AlphaFoldDB" id="A0A2S2DPZ2"/>
<feature type="transmembrane region" description="Helical" evidence="6">
    <location>
        <begin position="395"/>
        <end position="415"/>
    </location>
</feature>
<comment type="subcellular location">
    <subcellularLocation>
        <location evidence="1">Membrane</location>
        <topology evidence="1">Multi-pass membrane protein</topology>
    </subcellularLocation>
</comment>
<feature type="region of interest" description="Disordered" evidence="5">
    <location>
        <begin position="1"/>
        <end position="20"/>
    </location>
</feature>
<keyword evidence="2 6" id="KW-0812">Transmembrane</keyword>
<dbReference type="Gene3D" id="1.20.1740.10">
    <property type="entry name" value="Amino acid/polyamine transporter I"/>
    <property type="match status" value="1"/>
</dbReference>
<feature type="transmembrane region" description="Helical" evidence="6">
    <location>
        <begin position="77"/>
        <end position="97"/>
    </location>
</feature>
<dbReference type="GO" id="GO:0016020">
    <property type="term" value="C:membrane"/>
    <property type="evidence" value="ECO:0007669"/>
    <property type="project" value="UniProtKB-SubCell"/>
</dbReference>
<keyword evidence="4 6" id="KW-0472">Membrane</keyword>
<evidence type="ECO:0000256" key="4">
    <source>
        <dbReference type="ARBA" id="ARBA00023136"/>
    </source>
</evidence>
<dbReference type="OrthoDB" id="6743928at2"/>
<feature type="transmembrane region" description="Helical" evidence="6">
    <location>
        <begin position="365"/>
        <end position="389"/>
    </location>
</feature>
<feature type="transmembrane region" description="Helical" evidence="6">
    <location>
        <begin position="155"/>
        <end position="178"/>
    </location>
</feature>
<evidence type="ECO:0000256" key="2">
    <source>
        <dbReference type="ARBA" id="ARBA00022692"/>
    </source>
</evidence>
<proteinExistence type="predicted"/>
<sequence>MCNQARHGPRPPACPPDHDMDAIEAERTVSAPHDTRPRPTIGLREAVAVIVGVVIGAGIFKAPSLVASMSGSATAMFTLWIMGGVVSLIGALCYAELTTSYPHAGGDYHYLHRAYGRSVAFLFGWARFSVITTGSIALLGFVFGDYMQQAIPLTMLPAGWGSTVYAVAVIAGLSALNLRGIRTGAGTQTFLTVAEILGLLLIVGAAALFTDPAPAPAATATAVGASGPTAAALGMAMVFVLLTYGGWNEAAYISAEMRGGPRDMVKALTMGIVIITVLYLMVTWAYWKVLGMDGMSASDAVAADVMKVVFGPAGEKIISVLVAISALTSINATMIVGARTSYAMGLDWKKLGRLAEWDNERGTPTVAMTVQCVAALALVATGAALGGGFKSMVEFTAPVFWLFFLLTGISLFVLRRREPNVPRPFKVPLYPVLPLLFCASCAYMLWSSLSYVYSQQLGGLNAAWIGVAVLAIGVVLLLLLRSKSDR</sequence>
<dbReference type="PANTHER" id="PTHR11785:SF512">
    <property type="entry name" value="SOBREMESA, ISOFORM B"/>
    <property type="match status" value="1"/>
</dbReference>
<dbReference type="KEGG" id="mtim:DIR46_25185"/>
<feature type="transmembrane region" description="Helical" evidence="6">
    <location>
        <begin position="229"/>
        <end position="247"/>
    </location>
</feature>
<feature type="transmembrane region" description="Helical" evidence="6">
    <location>
        <begin position="46"/>
        <end position="65"/>
    </location>
</feature>
<dbReference type="PANTHER" id="PTHR11785">
    <property type="entry name" value="AMINO ACID TRANSPORTER"/>
    <property type="match status" value="1"/>
</dbReference>
<dbReference type="EMBL" id="CP029343">
    <property type="protein sequence ID" value="AWL07397.1"/>
    <property type="molecule type" value="Genomic_DNA"/>
</dbReference>
<name>A0A2S2DPZ2_9BURK</name>
<dbReference type="InterPro" id="IPR002293">
    <property type="entry name" value="AA/rel_permease1"/>
</dbReference>
<evidence type="ECO:0000256" key="5">
    <source>
        <dbReference type="SAM" id="MobiDB-lite"/>
    </source>
</evidence>
<accession>A0A2S2DPZ2</accession>
<feature type="transmembrane region" description="Helical" evidence="6">
    <location>
        <begin position="427"/>
        <end position="446"/>
    </location>
</feature>
<protein>
    <submittedName>
        <fullName evidence="7">Amino acid permease</fullName>
    </submittedName>
</protein>
<feature type="transmembrane region" description="Helical" evidence="6">
    <location>
        <begin position="190"/>
        <end position="209"/>
    </location>
</feature>
<gene>
    <name evidence="7" type="ORF">DIR46_25185</name>
</gene>